<reference evidence="2 3" key="1">
    <citation type="submission" date="2023-06" db="EMBL/GenBank/DDBJ databases">
        <title>Genome sequence of Methancorpusculaceae sp. Cs1.</title>
        <authorList>
            <person name="Protasov E."/>
            <person name="Platt K."/>
            <person name="Poehlein A."/>
            <person name="Daniel R."/>
            <person name="Brune A."/>
        </authorList>
    </citation>
    <scope>NUCLEOTIDE SEQUENCE [LARGE SCALE GENOMIC DNA]</scope>
    <source>
        <strain evidence="2 3">Cs1</strain>
    </source>
</reference>
<evidence type="ECO:0000313" key="2">
    <source>
        <dbReference type="EMBL" id="MDV0442829.1"/>
    </source>
</evidence>
<dbReference type="PANTHER" id="PTHR37298:SF1">
    <property type="entry name" value="UPF0111 PROTEIN YKAA"/>
    <property type="match status" value="1"/>
</dbReference>
<comment type="caution">
    <text evidence="2">The sequence shown here is derived from an EMBL/GenBank/DDBJ whole genome shotgun (WGS) entry which is preliminary data.</text>
</comment>
<keyword evidence="3" id="KW-1185">Reference proteome</keyword>
<organism evidence="2 3">
    <name type="scientific">Methanorbis rubei</name>
    <dbReference type="NCBI Taxonomy" id="3028300"/>
    <lineage>
        <taxon>Archaea</taxon>
        <taxon>Methanobacteriati</taxon>
        <taxon>Methanobacteriota</taxon>
        <taxon>Stenosarchaea group</taxon>
        <taxon>Methanomicrobia</taxon>
        <taxon>Methanomicrobiales</taxon>
        <taxon>Methanocorpusculaceae</taxon>
        <taxon>Methanorbis</taxon>
    </lineage>
</organism>
<dbReference type="InterPro" id="IPR038078">
    <property type="entry name" value="PhoU-like_sf"/>
</dbReference>
<evidence type="ECO:0008006" key="4">
    <source>
        <dbReference type="Google" id="ProtNLM"/>
    </source>
</evidence>
<dbReference type="Pfam" id="PF01865">
    <property type="entry name" value="PhoU_div"/>
    <property type="match status" value="1"/>
</dbReference>
<dbReference type="Proteomes" id="UP001283212">
    <property type="component" value="Unassembled WGS sequence"/>
</dbReference>
<gene>
    <name evidence="2" type="ORF">McpCs1_01770</name>
</gene>
<sequence>MGLKSWVVPQDKIFFELFEEQAEIVCEAADLLQNIFTDYTDIPEKYRQMKDLEHRGDAMAHRAYEELNRTFITPIEPEEISRLTTALDDVIDFIDSGTNMLLIYEIEQPDEFMIGFASVIRQAAEEIRTGVAGLRTLNDPETIKGCCIEINRLENQADEILSKALQNLFKTKDPVIIIKLKDIYEHFEIATDKCEDVADVFASILIRHT</sequence>
<dbReference type="AlphaFoldDB" id="A0AAE4MER3"/>
<evidence type="ECO:0000313" key="3">
    <source>
        <dbReference type="Proteomes" id="UP001283212"/>
    </source>
</evidence>
<dbReference type="Gene3D" id="1.20.58.220">
    <property type="entry name" value="Phosphate transport system protein phou homolog 2, domain 2"/>
    <property type="match status" value="1"/>
</dbReference>
<dbReference type="InterPro" id="IPR052912">
    <property type="entry name" value="UPF0111_domain"/>
</dbReference>
<dbReference type="EMBL" id="JAWDKB010000001">
    <property type="protein sequence ID" value="MDV0442829.1"/>
    <property type="molecule type" value="Genomic_DNA"/>
</dbReference>
<comment type="similarity">
    <text evidence="1">Belongs to the UPF0111 family.</text>
</comment>
<protein>
    <recommendedName>
        <fullName evidence="4">DUF47 domain-containing protein</fullName>
    </recommendedName>
</protein>
<dbReference type="PANTHER" id="PTHR37298">
    <property type="entry name" value="UPF0111 PROTEIN YKAA"/>
    <property type="match status" value="1"/>
</dbReference>
<evidence type="ECO:0000256" key="1">
    <source>
        <dbReference type="ARBA" id="ARBA00008591"/>
    </source>
</evidence>
<proteinExistence type="inferred from homology"/>
<accession>A0AAE4MER3</accession>
<dbReference type="RefSeq" id="WP_338095368.1">
    <property type="nucleotide sequence ID" value="NZ_JAWDKB010000001.1"/>
</dbReference>
<name>A0AAE4MER3_9EURY</name>
<dbReference type="InterPro" id="IPR018445">
    <property type="entry name" value="Put_Phosphate_transp_reg"/>
</dbReference>